<dbReference type="Proteomes" id="UP000663829">
    <property type="component" value="Unassembled WGS sequence"/>
</dbReference>
<evidence type="ECO:0000313" key="1">
    <source>
        <dbReference type="EMBL" id="CAF0942756.1"/>
    </source>
</evidence>
<organism evidence="1 3">
    <name type="scientific">Didymodactylos carnosus</name>
    <dbReference type="NCBI Taxonomy" id="1234261"/>
    <lineage>
        <taxon>Eukaryota</taxon>
        <taxon>Metazoa</taxon>
        <taxon>Spiralia</taxon>
        <taxon>Gnathifera</taxon>
        <taxon>Rotifera</taxon>
        <taxon>Eurotatoria</taxon>
        <taxon>Bdelloidea</taxon>
        <taxon>Philodinida</taxon>
        <taxon>Philodinidae</taxon>
        <taxon>Didymodactylos</taxon>
    </lineage>
</organism>
<proteinExistence type="predicted"/>
<dbReference type="Proteomes" id="UP000681722">
    <property type="component" value="Unassembled WGS sequence"/>
</dbReference>
<protein>
    <submittedName>
        <fullName evidence="1">Uncharacterized protein</fullName>
    </submittedName>
</protein>
<dbReference type="EMBL" id="CAJNOQ010002164">
    <property type="protein sequence ID" value="CAF0942756.1"/>
    <property type="molecule type" value="Genomic_DNA"/>
</dbReference>
<evidence type="ECO:0000313" key="2">
    <source>
        <dbReference type="EMBL" id="CAF3719106.1"/>
    </source>
</evidence>
<comment type="caution">
    <text evidence="1">The sequence shown here is derived from an EMBL/GenBank/DDBJ whole genome shotgun (WGS) entry which is preliminary data.</text>
</comment>
<gene>
    <name evidence="1" type="ORF">GPM918_LOCUS10801</name>
    <name evidence="2" type="ORF">SRO942_LOCUS10802</name>
</gene>
<dbReference type="AlphaFoldDB" id="A0A814CNV4"/>
<reference evidence="1" key="1">
    <citation type="submission" date="2021-02" db="EMBL/GenBank/DDBJ databases">
        <authorList>
            <person name="Nowell W R."/>
        </authorList>
    </citation>
    <scope>NUCLEOTIDE SEQUENCE</scope>
</reference>
<name>A0A814CNV4_9BILA</name>
<accession>A0A814CNV4</accession>
<evidence type="ECO:0000313" key="3">
    <source>
        <dbReference type="Proteomes" id="UP000663829"/>
    </source>
</evidence>
<dbReference type="EMBL" id="CAJOBC010002164">
    <property type="protein sequence ID" value="CAF3719106.1"/>
    <property type="molecule type" value="Genomic_DNA"/>
</dbReference>
<sequence>MTQDITLTTPFHSSRSTSSILPALASRPTVTTAVTLSTVVFNRDKVNLDHISWSALRQHNIELMFVFGFFSQDIRRQLKEEHEQLQLKHAENPKIKLYCGQVISPTEIDALKKLGALNYNVNNCLLSTSLDRSVALDFLKYSIHSKGLELILFEIDVDVHLHSRPYGNVSHVSYFPDEAKILFMIGAQSDMRYDIILISKFCANSIFAKFSIKDLRPRCFRTHKPRRCPWIPMLSNRKSLSNCSNEGTSPGVTFGFQQNIPHYG</sequence>
<keyword evidence="3" id="KW-1185">Reference proteome</keyword>